<dbReference type="AlphaFoldDB" id="A0A8T1Q712"/>
<sequence length="206" mass="23813">MFRRTNSQKEEISRSMGKQNIKEENNNMDASKPSTQNIGVIISVYVESPKTQSPLMRTVPVKKTKPKPVSKKPQTSRKQVEYSDRRAQLLAYARELRSSTTAASDPQDQIQLPRNNLKAKPKEKWEWIMAPASICCPSRRRLERARRQWRYERVPVEENAENADQFSVVSESIGAGKKRKSTTRRSSRNSTSFLNKLRCRLRELSC</sequence>
<comment type="caution">
    <text evidence="2">The sequence shown here is derived from an EMBL/GenBank/DDBJ whole genome shotgun (WGS) entry which is preliminary data.</text>
</comment>
<keyword evidence="3" id="KW-1185">Reference proteome</keyword>
<evidence type="ECO:0000313" key="3">
    <source>
        <dbReference type="Proteomes" id="UP000811609"/>
    </source>
</evidence>
<name>A0A8T1Q712_CARIL</name>
<evidence type="ECO:0000256" key="1">
    <source>
        <dbReference type="SAM" id="MobiDB-lite"/>
    </source>
</evidence>
<dbReference type="EMBL" id="CM031814">
    <property type="protein sequence ID" value="KAG6650191.1"/>
    <property type="molecule type" value="Genomic_DNA"/>
</dbReference>
<reference evidence="2" key="1">
    <citation type="submission" date="2020-12" db="EMBL/GenBank/DDBJ databases">
        <title>WGS assembly of Carya illinoinensis cv. Pawnee.</title>
        <authorList>
            <person name="Platts A."/>
            <person name="Shu S."/>
            <person name="Wright S."/>
            <person name="Barry K."/>
            <person name="Edger P."/>
            <person name="Pires J.C."/>
            <person name="Schmutz J."/>
        </authorList>
    </citation>
    <scope>NUCLEOTIDE SEQUENCE</scope>
    <source>
        <tissue evidence="2">Leaf</tissue>
    </source>
</reference>
<accession>A0A8T1Q712</accession>
<dbReference type="Proteomes" id="UP000811609">
    <property type="component" value="Chromosome 6"/>
</dbReference>
<feature type="region of interest" description="Disordered" evidence="1">
    <location>
        <begin position="1"/>
        <end position="35"/>
    </location>
</feature>
<protein>
    <submittedName>
        <fullName evidence="2">Uncharacterized protein</fullName>
    </submittedName>
</protein>
<feature type="region of interest" description="Disordered" evidence="1">
    <location>
        <begin position="55"/>
        <end position="82"/>
    </location>
</feature>
<gene>
    <name evidence="2" type="ORF">CIPAW_06G025300</name>
</gene>
<organism evidence="2 3">
    <name type="scientific">Carya illinoinensis</name>
    <name type="common">Pecan</name>
    <dbReference type="NCBI Taxonomy" id="32201"/>
    <lineage>
        <taxon>Eukaryota</taxon>
        <taxon>Viridiplantae</taxon>
        <taxon>Streptophyta</taxon>
        <taxon>Embryophyta</taxon>
        <taxon>Tracheophyta</taxon>
        <taxon>Spermatophyta</taxon>
        <taxon>Magnoliopsida</taxon>
        <taxon>eudicotyledons</taxon>
        <taxon>Gunneridae</taxon>
        <taxon>Pentapetalae</taxon>
        <taxon>rosids</taxon>
        <taxon>fabids</taxon>
        <taxon>Fagales</taxon>
        <taxon>Juglandaceae</taxon>
        <taxon>Carya</taxon>
    </lineage>
</organism>
<feature type="compositionally biased region" description="Basic residues" evidence="1">
    <location>
        <begin position="60"/>
        <end position="70"/>
    </location>
</feature>
<evidence type="ECO:0000313" key="2">
    <source>
        <dbReference type="EMBL" id="KAG6650191.1"/>
    </source>
</evidence>
<proteinExistence type="predicted"/>